<reference evidence="18" key="1">
    <citation type="submission" date="2015-07" db="EMBL/GenBank/DDBJ databases">
        <title>Draft Genome Sequence of Oceanobacillus picturae Heshi-B3 that Was Isolated from Fermented Rice Bran with Aging Salted Mackerel, Which Was Named Heshiko as Traditional Fermented Seafood in Japan.</title>
        <authorList>
            <person name="Akuzawa S."/>
            <person name="Nakagawa J."/>
            <person name="Kanekatsu T."/>
            <person name="Kanesaki Y."/>
            <person name="Suzuki T."/>
        </authorList>
    </citation>
    <scope>NUCLEOTIDE SEQUENCE [LARGE SCALE GENOMIC DNA]</scope>
    <source>
        <strain evidence="18">Heshi-B3</strain>
    </source>
</reference>
<dbReference type="NCBIfam" id="NF002747">
    <property type="entry name" value="PRK02759.1"/>
    <property type="match status" value="1"/>
</dbReference>
<evidence type="ECO:0000313" key="18">
    <source>
        <dbReference type="Proteomes" id="UP000052946"/>
    </source>
</evidence>
<dbReference type="Pfam" id="PF01503">
    <property type="entry name" value="PRA-PH"/>
    <property type="match status" value="1"/>
</dbReference>
<evidence type="ECO:0000256" key="5">
    <source>
        <dbReference type="ARBA" id="ARBA00005204"/>
    </source>
</evidence>
<comment type="pathway">
    <text evidence="5 15">Amino-acid biosynthesis; L-histidine biosynthesis; L-histidine from 5-phospho-alpha-D-ribose 1-diphosphate: step 2/9.</text>
</comment>
<evidence type="ECO:0000256" key="6">
    <source>
        <dbReference type="ARBA" id="ARBA00007731"/>
    </source>
</evidence>
<accession>A0A0U9H2P2</accession>
<comment type="subcellular location">
    <subcellularLocation>
        <location evidence="3 15">Cytoplasm</location>
    </subcellularLocation>
</comment>
<evidence type="ECO:0000256" key="7">
    <source>
        <dbReference type="ARBA" id="ARBA00008299"/>
    </source>
</evidence>
<evidence type="ECO:0000256" key="4">
    <source>
        <dbReference type="ARBA" id="ARBA00005169"/>
    </source>
</evidence>
<evidence type="ECO:0000256" key="13">
    <source>
        <dbReference type="ARBA" id="ARBA00023102"/>
    </source>
</evidence>
<dbReference type="NCBIfam" id="NF000768">
    <property type="entry name" value="PRK00051.1"/>
    <property type="match status" value="1"/>
</dbReference>
<dbReference type="FunFam" id="3.10.20.810:FF:000001">
    <property type="entry name" value="Histidine biosynthesis bifunctional protein HisIE"/>
    <property type="match status" value="1"/>
</dbReference>
<dbReference type="SUPFAM" id="SSF141734">
    <property type="entry name" value="HisI-like"/>
    <property type="match status" value="1"/>
</dbReference>
<dbReference type="HAMAP" id="MF_01020">
    <property type="entry name" value="HisE"/>
    <property type="match status" value="1"/>
</dbReference>
<evidence type="ECO:0000256" key="1">
    <source>
        <dbReference type="ARBA" id="ARBA00000024"/>
    </source>
</evidence>
<feature type="domain" description="Phosphoribosyl-AMP cyclohydrolase" evidence="16">
    <location>
        <begin position="31"/>
        <end position="103"/>
    </location>
</feature>
<evidence type="ECO:0000256" key="9">
    <source>
        <dbReference type="ARBA" id="ARBA00022605"/>
    </source>
</evidence>
<keyword evidence="8 15" id="KW-0963">Cytoplasm</keyword>
<evidence type="ECO:0000256" key="15">
    <source>
        <dbReference type="HAMAP-Rule" id="MF_01019"/>
    </source>
</evidence>
<evidence type="ECO:0000256" key="2">
    <source>
        <dbReference type="ARBA" id="ARBA00001460"/>
    </source>
</evidence>
<keyword evidence="9 15" id="KW-0028">Amino-acid biosynthesis</keyword>
<dbReference type="SUPFAM" id="SSF101386">
    <property type="entry name" value="all-alpha NTP pyrophosphatases"/>
    <property type="match status" value="1"/>
</dbReference>
<dbReference type="Gene3D" id="3.10.20.810">
    <property type="entry name" value="Phosphoribosyl-AMP cyclohydrolase"/>
    <property type="match status" value="1"/>
</dbReference>
<dbReference type="PANTHER" id="PTHR42945">
    <property type="entry name" value="HISTIDINE BIOSYNTHESIS BIFUNCTIONAL PROTEIN"/>
    <property type="match status" value="1"/>
</dbReference>
<dbReference type="RefSeq" id="WP_058949311.1">
    <property type="nucleotide sequence ID" value="NZ_BBXV01000008.1"/>
</dbReference>
<dbReference type="InterPro" id="IPR002496">
    <property type="entry name" value="PRib_AMP_CycHydrolase_dom"/>
</dbReference>
<organism evidence="17 18">
    <name type="scientific">Oceanobacillus picturae</name>
    <dbReference type="NCBI Taxonomy" id="171693"/>
    <lineage>
        <taxon>Bacteria</taxon>
        <taxon>Bacillati</taxon>
        <taxon>Bacillota</taxon>
        <taxon>Bacilli</taxon>
        <taxon>Bacillales</taxon>
        <taxon>Bacillaceae</taxon>
        <taxon>Oceanobacillus</taxon>
    </lineage>
</organism>
<dbReference type="AlphaFoldDB" id="A0A0U9H2P2"/>
<dbReference type="InterPro" id="IPR008179">
    <property type="entry name" value="HisE"/>
</dbReference>
<keyword evidence="13 15" id="KW-0368">Histidine biosynthesis</keyword>
<comment type="catalytic activity">
    <reaction evidence="2 15">
        <text>1-(5-phospho-beta-D-ribosyl)-ATP + H2O = 1-(5-phospho-beta-D-ribosyl)-5'-AMP + diphosphate + H(+)</text>
        <dbReference type="Rhea" id="RHEA:22828"/>
        <dbReference type="ChEBI" id="CHEBI:15377"/>
        <dbReference type="ChEBI" id="CHEBI:15378"/>
        <dbReference type="ChEBI" id="CHEBI:33019"/>
        <dbReference type="ChEBI" id="CHEBI:59457"/>
        <dbReference type="ChEBI" id="CHEBI:73183"/>
        <dbReference type="EC" id="3.6.1.31"/>
    </reaction>
</comment>
<feature type="region of interest" description="Phosphoribosyl-ATP pyrophosphohydrolase" evidence="15">
    <location>
        <begin position="117"/>
        <end position="213"/>
    </location>
</feature>
<feature type="region of interest" description="Phosphoribosyl-AMP cyclohydrolase" evidence="15">
    <location>
        <begin position="1"/>
        <end position="116"/>
    </location>
</feature>
<reference evidence="17 18" key="2">
    <citation type="journal article" date="2016" name="Genome Announc.">
        <title>Draft Genome Sequence of Oceanobacillus picturae Heshi-B3, Isolated from Fermented Rice Bran in a Traditional Japanese Seafood Dish.</title>
        <authorList>
            <person name="Akuzawa S."/>
            <person name="Nagaoka J."/>
            <person name="Kanekatsu M."/>
            <person name="Kanesaki Y."/>
            <person name="Suzuki T."/>
        </authorList>
    </citation>
    <scope>NUCLEOTIDE SEQUENCE [LARGE SCALE GENOMIC DNA]</scope>
    <source>
        <strain evidence="17 18">Heshi-B3</strain>
    </source>
</reference>
<dbReference type="GO" id="GO:0004636">
    <property type="term" value="F:phosphoribosyl-ATP diphosphatase activity"/>
    <property type="evidence" value="ECO:0007669"/>
    <property type="project" value="UniProtKB-UniRule"/>
</dbReference>
<comment type="pathway">
    <text evidence="4 15">Amino-acid biosynthesis; L-histidine biosynthesis; L-histidine from 5-phospho-alpha-D-ribose 1-diphosphate: step 3/9.</text>
</comment>
<comment type="catalytic activity">
    <reaction evidence="1 15">
        <text>1-(5-phospho-beta-D-ribosyl)-5'-AMP + H2O = 1-(5-phospho-beta-D-ribosyl)-5-[(5-phospho-beta-D-ribosylamino)methylideneamino]imidazole-4-carboxamide</text>
        <dbReference type="Rhea" id="RHEA:20049"/>
        <dbReference type="ChEBI" id="CHEBI:15377"/>
        <dbReference type="ChEBI" id="CHEBI:58435"/>
        <dbReference type="ChEBI" id="CHEBI:59457"/>
        <dbReference type="EC" id="3.5.4.19"/>
    </reaction>
</comment>
<gene>
    <name evidence="15" type="primary">hisI</name>
    <name evidence="15" type="synonym">hisIE</name>
    <name evidence="17" type="ORF">OPHB3_0527</name>
</gene>
<dbReference type="EC" id="3.5.4.19" evidence="15"/>
<comment type="similarity">
    <text evidence="7 15">In the N-terminal section; belongs to the PRA-CH family.</text>
</comment>
<dbReference type="Proteomes" id="UP000052946">
    <property type="component" value="Unassembled WGS sequence"/>
</dbReference>
<sequence length="213" mass="24178">MEVEIEKLSFDNNGLIPAIVQDAENAKVLTLAYMNEEAVMKTIQTGETWFYSRKRQSLWNKGETSGNKQKIKKIKFDCDADALLIHVTPVGPACHTGEETCFHNTLYEKEEVASEIIPMLTNNIKERRNNPVEGAYTTYLFNEGIDKILKKIGEEASEVIIGAKNTDKQEVTWEIADLTYHTLVLMELLDVSVSDIKKELMKRHINKGGNQNE</sequence>
<dbReference type="PANTHER" id="PTHR42945:SF9">
    <property type="entry name" value="HISTIDINE BIOSYNTHESIS BIFUNCTIONAL PROTEIN HISIE"/>
    <property type="match status" value="1"/>
</dbReference>
<dbReference type="UniPathway" id="UPA00031">
    <property type="reaction ID" value="UER00007"/>
</dbReference>
<dbReference type="NCBIfam" id="TIGR03188">
    <property type="entry name" value="histidine_hisI"/>
    <property type="match status" value="1"/>
</dbReference>
<evidence type="ECO:0000256" key="14">
    <source>
        <dbReference type="ARBA" id="ARBA00023268"/>
    </source>
</evidence>
<dbReference type="GO" id="GO:0004635">
    <property type="term" value="F:phosphoribosyl-AMP cyclohydrolase activity"/>
    <property type="evidence" value="ECO:0007669"/>
    <property type="project" value="UniProtKB-UniRule"/>
</dbReference>
<evidence type="ECO:0000256" key="11">
    <source>
        <dbReference type="ARBA" id="ARBA00022801"/>
    </source>
</evidence>
<name>A0A0U9H2P2_9BACI</name>
<dbReference type="OrthoDB" id="9795769at2"/>
<keyword evidence="11 15" id="KW-0378">Hydrolase</keyword>
<evidence type="ECO:0000259" key="16">
    <source>
        <dbReference type="Pfam" id="PF01502"/>
    </source>
</evidence>
<protein>
    <recommendedName>
        <fullName evidence="15">Histidine biosynthesis bifunctional protein HisIE</fullName>
    </recommendedName>
    <domain>
        <recommendedName>
            <fullName evidence="15">Phosphoribosyl-AMP cyclohydrolase</fullName>
            <shortName evidence="15">PRA-CH</shortName>
            <ecNumber evidence="15">3.5.4.19</ecNumber>
        </recommendedName>
    </domain>
    <domain>
        <recommendedName>
            <fullName evidence="15">Phosphoribosyl-ATP pyrophosphatase</fullName>
            <shortName evidence="15">PRA-PH</shortName>
            <ecNumber evidence="15">3.6.1.31</ecNumber>
        </recommendedName>
    </domain>
</protein>
<dbReference type="HAMAP" id="MF_01019">
    <property type="entry name" value="HisIE"/>
    <property type="match status" value="1"/>
</dbReference>
<comment type="similarity">
    <text evidence="6 15">In the C-terminal section; belongs to the PRA-PH family.</text>
</comment>
<dbReference type="EC" id="3.6.1.31" evidence="15"/>
<dbReference type="CDD" id="cd11534">
    <property type="entry name" value="NTP-PPase_HisIE_like"/>
    <property type="match status" value="1"/>
</dbReference>
<keyword evidence="12 15" id="KW-0067">ATP-binding</keyword>
<evidence type="ECO:0000256" key="3">
    <source>
        <dbReference type="ARBA" id="ARBA00004496"/>
    </source>
</evidence>
<evidence type="ECO:0000256" key="8">
    <source>
        <dbReference type="ARBA" id="ARBA00022490"/>
    </source>
</evidence>
<dbReference type="InterPro" id="IPR038019">
    <property type="entry name" value="PRib_AMP_CycHydrolase_sf"/>
</dbReference>
<dbReference type="EMBL" id="BBXV01000008">
    <property type="protein sequence ID" value="GAQ16603.1"/>
    <property type="molecule type" value="Genomic_DNA"/>
</dbReference>
<dbReference type="GO" id="GO:0000105">
    <property type="term" value="P:L-histidine biosynthetic process"/>
    <property type="evidence" value="ECO:0007669"/>
    <property type="project" value="UniProtKB-UniRule"/>
</dbReference>
<dbReference type="InterPro" id="IPR026660">
    <property type="entry name" value="PRA-CH"/>
</dbReference>
<keyword evidence="14 15" id="KW-0511">Multifunctional enzyme</keyword>
<dbReference type="HAMAP" id="MF_01021">
    <property type="entry name" value="HisI"/>
    <property type="match status" value="1"/>
</dbReference>
<dbReference type="Gene3D" id="1.10.287.1080">
    <property type="entry name" value="MazG-like"/>
    <property type="match status" value="1"/>
</dbReference>
<evidence type="ECO:0000313" key="17">
    <source>
        <dbReference type="EMBL" id="GAQ16603.1"/>
    </source>
</evidence>
<keyword evidence="10 15" id="KW-0547">Nucleotide-binding</keyword>
<dbReference type="InterPro" id="IPR023019">
    <property type="entry name" value="His_synth_HisIE"/>
</dbReference>
<dbReference type="GO" id="GO:0005524">
    <property type="term" value="F:ATP binding"/>
    <property type="evidence" value="ECO:0007669"/>
    <property type="project" value="UniProtKB-KW"/>
</dbReference>
<evidence type="ECO:0000256" key="10">
    <source>
        <dbReference type="ARBA" id="ARBA00022741"/>
    </source>
</evidence>
<dbReference type="InterPro" id="IPR021130">
    <property type="entry name" value="PRib-ATP_PPHydrolase-like"/>
</dbReference>
<evidence type="ECO:0000256" key="12">
    <source>
        <dbReference type="ARBA" id="ARBA00022840"/>
    </source>
</evidence>
<proteinExistence type="inferred from homology"/>
<comment type="caution">
    <text evidence="17">The sequence shown here is derived from an EMBL/GenBank/DDBJ whole genome shotgun (WGS) entry which is preliminary data.</text>
</comment>
<dbReference type="GO" id="GO:0005737">
    <property type="term" value="C:cytoplasm"/>
    <property type="evidence" value="ECO:0007669"/>
    <property type="project" value="UniProtKB-SubCell"/>
</dbReference>
<dbReference type="Pfam" id="PF01502">
    <property type="entry name" value="PRA-CH"/>
    <property type="match status" value="1"/>
</dbReference>